<proteinExistence type="predicted"/>
<dbReference type="Pfam" id="PF25063">
    <property type="entry name" value="ARM_TT21_C"/>
    <property type="match status" value="1"/>
</dbReference>
<dbReference type="InterPro" id="IPR019734">
    <property type="entry name" value="TPR_rpt"/>
</dbReference>
<dbReference type="PANTHER" id="PTHR12558:SF13">
    <property type="entry name" value="CELL DIVISION CYCLE PROTEIN 27 HOMOLOG"/>
    <property type="match status" value="1"/>
</dbReference>
<dbReference type="AlphaFoldDB" id="A0A3P3XI45"/>
<reference evidence="3" key="1">
    <citation type="submission" date="2017-02" db="EMBL/GenBank/DDBJ databases">
        <authorList>
            <person name="Regsiter A."/>
            <person name="William W."/>
        </authorList>
    </citation>
    <scope>NUCLEOTIDE SEQUENCE</scope>
    <source>
        <strain evidence="3">Bib</strain>
    </source>
</reference>
<feature type="domain" description="Tetratricopeptide repeat protein 21A/21B C-terminal ARM" evidence="2">
    <location>
        <begin position="127"/>
        <end position="208"/>
    </location>
</feature>
<protein>
    <submittedName>
        <fullName evidence="3">Putative TPR protein</fullName>
    </submittedName>
</protein>
<dbReference type="InterPro" id="IPR056834">
    <property type="entry name" value="ARM_TT21_C"/>
</dbReference>
<gene>
    <name evidence="3" type="ORF">SPIROBIBN47_250011</name>
</gene>
<accession>A0A3P3XI45</accession>
<sequence>MMHKRLKQAHILVFCVLLLLGGDIGYVFSQALPSSIAAPYGMTGSDLLRMSQEGKHNEVALLAPEVLRKNPQDLDAYIAYAWSMNALKEYTKARDIAQGGYAKFNDARLAQALGEALYYLGENAAALSNFQEYLAKFPEGNKVASTYYLCGELFVRMGKFNHADIAFSTALQYNPSNARWWERLGWVREKTSRYLAALKAYEQAISLNPSLQDAQSGRMRMLAKIKD</sequence>
<evidence type="ECO:0000256" key="1">
    <source>
        <dbReference type="PROSITE-ProRule" id="PRU00339"/>
    </source>
</evidence>
<dbReference type="PROSITE" id="PS50005">
    <property type="entry name" value="TPR"/>
    <property type="match status" value="2"/>
</dbReference>
<name>A0A3P3XI45_9SPIR</name>
<dbReference type="InterPro" id="IPR011990">
    <property type="entry name" value="TPR-like_helical_dom_sf"/>
</dbReference>
<evidence type="ECO:0000259" key="2">
    <source>
        <dbReference type="Pfam" id="PF25063"/>
    </source>
</evidence>
<dbReference type="SUPFAM" id="SSF48452">
    <property type="entry name" value="TPR-like"/>
    <property type="match status" value="1"/>
</dbReference>
<organism evidence="3">
    <name type="scientific">uncultured spirochete</name>
    <dbReference type="NCBI Taxonomy" id="156406"/>
    <lineage>
        <taxon>Bacteria</taxon>
        <taxon>Pseudomonadati</taxon>
        <taxon>Spirochaetota</taxon>
        <taxon>Spirochaetia</taxon>
        <taxon>Spirochaetales</taxon>
        <taxon>environmental samples</taxon>
    </lineage>
</organism>
<dbReference type="EMBL" id="FWDM01000018">
    <property type="protein sequence ID" value="SLM12374.1"/>
    <property type="molecule type" value="Genomic_DNA"/>
</dbReference>
<dbReference type="PANTHER" id="PTHR12558">
    <property type="entry name" value="CELL DIVISION CYCLE 16,23,27"/>
    <property type="match status" value="1"/>
</dbReference>
<feature type="repeat" description="TPR" evidence="1">
    <location>
        <begin position="144"/>
        <end position="177"/>
    </location>
</feature>
<evidence type="ECO:0000313" key="3">
    <source>
        <dbReference type="EMBL" id="SLM12374.1"/>
    </source>
</evidence>
<dbReference type="Gene3D" id="1.25.40.10">
    <property type="entry name" value="Tetratricopeptide repeat domain"/>
    <property type="match status" value="1"/>
</dbReference>
<dbReference type="SMART" id="SM00028">
    <property type="entry name" value="TPR"/>
    <property type="match status" value="3"/>
</dbReference>
<feature type="repeat" description="TPR" evidence="1">
    <location>
        <begin position="178"/>
        <end position="211"/>
    </location>
</feature>
<keyword evidence="1" id="KW-0802">TPR repeat</keyword>